<evidence type="ECO:0008006" key="3">
    <source>
        <dbReference type="Google" id="ProtNLM"/>
    </source>
</evidence>
<keyword evidence="2" id="KW-1185">Reference proteome</keyword>
<evidence type="ECO:0000313" key="2">
    <source>
        <dbReference type="Proteomes" id="UP001501303"/>
    </source>
</evidence>
<name>A0ABN2NZ75_9ACTN</name>
<dbReference type="InterPro" id="IPR010982">
    <property type="entry name" value="Lambda_DNA-bd_dom_sf"/>
</dbReference>
<dbReference type="Gene3D" id="1.10.260.40">
    <property type="entry name" value="lambda repressor-like DNA-binding domains"/>
    <property type="match status" value="1"/>
</dbReference>
<dbReference type="Pfam" id="PF13560">
    <property type="entry name" value="HTH_31"/>
    <property type="match status" value="1"/>
</dbReference>
<dbReference type="RefSeq" id="WP_344259783.1">
    <property type="nucleotide sequence ID" value="NZ_BAAAMJ010000010.1"/>
</dbReference>
<dbReference type="InterPro" id="IPR021224">
    <property type="entry name" value="DUF2690"/>
</dbReference>
<evidence type="ECO:0000313" key="1">
    <source>
        <dbReference type="EMBL" id="GAA1906510.1"/>
    </source>
</evidence>
<proteinExistence type="predicted"/>
<sequence>MTAPPPPECARLARELRLLRERTGLSLAGLAARTPAGKSSWQRYLTGAKLPPRELVEALCELAREPPGRLLALWELAESAWRRRGGMPAPGYGAAAPAGPARRPRVAVLAAVAAAEALAAGGLALVLSGDGSARAGQAPAPGCHGQECTGRDPQSLACSSAAHGPVVVARHELDGDAGMDIRHSAACGAGWARLWFGEVGDRLEIGAPGRGHQWVEVADEFDAQGYLHTPMIGAAPGELRVCHVPAGGDGRECFTP</sequence>
<dbReference type="SUPFAM" id="SSF47413">
    <property type="entry name" value="lambda repressor-like DNA-binding domains"/>
    <property type="match status" value="1"/>
</dbReference>
<dbReference type="Pfam" id="PF10901">
    <property type="entry name" value="DUF2690"/>
    <property type="match status" value="1"/>
</dbReference>
<organism evidence="1 2">
    <name type="scientific">Streptomyces sodiiphilus</name>
    <dbReference type="NCBI Taxonomy" id="226217"/>
    <lineage>
        <taxon>Bacteria</taxon>
        <taxon>Bacillati</taxon>
        <taxon>Actinomycetota</taxon>
        <taxon>Actinomycetes</taxon>
        <taxon>Kitasatosporales</taxon>
        <taxon>Streptomycetaceae</taxon>
        <taxon>Streptomyces</taxon>
    </lineage>
</organism>
<protein>
    <recommendedName>
        <fullName evidence="3">HTH cro/C1-type domain-containing protein</fullName>
    </recommendedName>
</protein>
<reference evidence="1 2" key="1">
    <citation type="journal article" date="2019" name="Int. J. Syst. Evol. Microbiol.">
        <title>The Global Catalogue of Microorganisms (GCM) 10K type strain sequencing project: providing services to taxonomists for standard genome sequencing and annotation.</title>
        <authorList>
            <consortium name="The Broad Institute Genomics Platform"/>
            <consortium name="The Broad Institute Genome Sequencing Center for Infectious Disease"/>
            <person name="Wu L."/>
            <person name="Ma J."/>
        </authorList>
    </citation>
    <scope>NUCLEOTIDE SEQUENCE [LARGE SCALE GENOMIC DNA]</scope>
    <source>
        <strain evidence="1 2">JCM 13581</strain>
    </source>
</reference>
<dbReference type="EMBL" id="BAAAMJ010000010">
    <property type="protein sequence ID" value="GAA1906510.1"/>
    <property type="molecule type" value="Genomic_DNA"/>
</dbReference>
<dbReference type="Proteomes" id="UP001501303">
    <property type="component" value="Unassembled WGS sequence"/>
</dbReference>
<gene>
    <name evidence="1" type="ORF">GCM10009716_15600</name>
</gene>
<comment type="caution">
    <text evidence="1">The sequence shown here is derived from an EMBL/GenBank/DDBJ whole genome shotgun (WGS) entry which is preliminary data.</text>
</comment>
<accession>A0ABN2NZ75</accession>